<proteinExistence type="predicted"/>
<dbReference type="Proteomes" id="UP001500459">
    <property type="component" value="Unassembled WGS sequence"/>
</dbReference>
<evidence type="ECO:0008006" key="3">
    <source>
        <dbReference type="Google" id="ProtNLM"/>
    </source>
</evidence>
<evidence type="ECO:0000313" key="1">
    <source>
        <dbReference type="EMBL" id="GAA4112052.1"/>
    </source>
</evidence>
<comment type="caution">
    <text evidence="1">The sequence shown here is derived from an EMBL/GenBank/DDBJ whole genome shotgun (WGS) entry which is preliminary data.</text>
</comment>
<name>A0ABP7XDC9_9FLAO</name>
<gene>
    <name evidence="1" type="ORF">GCM10022393_10220</name>
</gene>
<organism evidence="1 2">
    <name type="scientific">Aquimarina addita</name>
    <dbReference type="NCBI Taxonomy" id="870485"/>
    <lineage>
        <taxon>Bacteria</taxon>
        <taxon>Pseudomonadati</taxon>
        <taxon>Bacteroidota</taxon>
        <taxon>Flavobacteriia</taxon>
        <taxon>Flavobacteriales</taxon>
        <taxon>Flavobacteriaceae</taxon>
        <taxon>Aquimarina</taxon>
    </lineage>
</organism>
<sequence>MKKISIIMLLLGMISCGSYVYQGGNNYSQIGKPNPIIEKFDLEVRVLKIEEIKSGQNNKIKVDYEVINNSELLFEKPKKRHNIFFTITTKSNKEIGHTERIYGRIPAGTSMIKKETIDLSIYEYASISASIYTD</sequence>
<protein>
    <recommendedName>
        <fullName evidence="3">DUF4352 domain-containing protein</fullName>
    </recommendedName>
</protein>
<reference evidence="2" key="1">
    <citation type="journal article" date="2019" name="Int. J. Syst. Evol. Microbiol.">
        <title>The Global Catalogue of Microorganisms (GCM) 10K type strain sequencing project: providing services to taxonomists for standard genome sequencing and annotation.</title>
        <authorList>
            <consortium name="The Broad Institute Genomics Platform"/>
            <consortium name="The Broad Institute Genome Sequencing Center for Infectious Disease"/>
            <person name="Wu L."/>
            <person name="Ma J."/>
        </authorList>
    </citation>
    <scope>NUCLEOTIDE SEQUENCE [LARGE SCALE GENOMIC DNA]</scope>
    <source>
        <strain evidence="2">JCM 17106</strain>
    </source>
</reference>
<dbReference type="EMBL" id="BAABCW010000003">
    <property type="protein sequence ID" value="GAA4112052.1"/>
    <property type="molecule type" value="Genomic_DNA"/>
</dbReference>
<evidence type="ECO:0000313" key="2">
    <source>
        <dbReference type="Proteomes" id="UP001500459"/>
    </source>
</evidence>
<keyword evidence="2" id="KW-1185">Reference proteome</keyword>
<accession>A0ABP7XDC9</accession>
<dbReference type="PROSITE" id="PS51257">
    <property type="entry name" value="PROKAR_LIPOPROTEIN"/>
    <property type="match status" value="1"/>
</dbReference>